<dbReference type="AlphaFoldDB" id="A0A2S4PPT3"/>
<protein>
    <submittedName>
        <fullName evidence="1">Uncharacterized protein</fullName>
    </submittedName>
</protein>
<sequence>MNHQSTKENNEAQENFYSHSPRANLKVNWNYMPQPHCMRIGEYEDYRQLPQVSREQGQPSNLKYESHIINTNPAHTLEVLRSRMAATISKVGREATSINFSNLEEFLHEFQNLFHDFKKAQVSLLKEFDRISEEKSIYYEQFTLARSKLLQTFDERDRLAKEVENIQQVLDETRDVLKNSIHQNLHFKYQKLACKERNISRGTCTHLLDKMDENPFITNFSSLNISDSISISAPSSSLNHSFENLKRASYTSRSENILDTSSESSFSFGSYSTGIPERKPNYLDEHILSKNNSINNLSEIKKRNIIQKENSYNPTYNIEDDPAPEFKVNFDKLLNMIEVWCRTNADQPNKWKVAKVVLQNPSLWSYMMDCVDCGDRDASESRIKELINSASTRYRFIMRMATTYIFKDLLSLKNFYGFSEEANNMLHDFETKMRERGMTAIMRQGLIDRRDTIIRNITKDKDYKALRSTRLNQHSNSLRAILGSLLNEDCNFASAGRDLGAIVALAFDLCESIHSSALTFQIVFPNLTTTKFNASTMIVRDKTFIKPLALNRVAMTRLKLVISPMVTLRDDRGTTIKAKSLQLATVLTII</sequence>
<dbReference type="STRING" id="225359.A0A2S4PPT3"/>
<evidence type="ECO:0000313" key="2">
    <source>
        <dbReference type="Proteomes" id="UP000237438"/>
    </source>
</evidence>
<dbReference type="OrthoDB" id="4203839at2759"/>
<name>A0A2S4PPT3_9PEZI</name>
<gene>
    <name evidence="1" type="ORF">EPUL_001984</name>
</gene>
<accession>A0A2S4PPT3</accession>
<reference evidence="1 2" key="1">
    <citation type="submission" date="2017-10" db="EMBL/GenBank/DDBJ databases">
        <title>Development of genomic resources for the powdery mildew, Erysiphe pulchra.</title>
        <authorList>
            <person name="Wadl P.A."/>
            <person name="Mack B.M."/>
            <person name="Moore G."/>
            <person name="Beltz S.B."/>
        </authorList>
    </citation>
    <scope>NUCLEOTIDE SEQUENCE [LARGE SCALE GENOMIC DNA]</scope>
    <source>
        <strain evidence="1">Cflorida</strain>
    </source>
</reference>
<keyword evidence="2" id="KW-1185">Reference proteome</keyword>
<organism evidence="1 2">
    <name type="scientific">Erysiphe pulchra</name>
    <dbReference type="NCBI Taxonomy" id="225359"/>
    <lineage>
        <taxon>Eukaryota</taxon>
        <taxon>Fungi</taxon>
        <taxon>Dikarya</taxon>
        <taxon>Ascomycota</taxon>
        <taxon>Pezizomycotina</taxon>
        <taxon>Leotiomycetes</taxon>
        <taxon>Erysiphales</taxon>
        <taxon>Erysiphaceae</taxon>
        <taxon>Erysiphe</taxon>
    </lineage>
</organism>
<dbReference type="Proteomes" id="UP000237438">
    <property type="component" value="Unassembled WGS sequence"/>
</dbReference>
<evidence type="ECO:0000313" key="1">
    <source>
        <dbReference type="EMBL" id="POS84051.1"/>
    </source>
</evidence>
<proteinExistence type="predicted"/>
<dbReference type="EMBL" id="PEDP01001205">
    <property type="protein sequence ID" value="POS84051.1"/>
    <property type="molecule type" value="Genomic_DNA"/>
</dbReference>
<comment type="caution">
    <text evidence="1">The sequence shown here is derived from an EMBL/GenBank/DDBJ whole genome shotgun (WGS) entry which is preliminary data.</text>
</comment>